<comment type="caution">
    <text evidence="2">The sequence shown here is derived from an EMBL/GenBank/DDBJ whole genome shotgun (WGS) entry which is preliminary data.</text>
</comment>
<feature type="transmembrane region" description="Helical" evidence="1">
    <location>
        <begin position="46"/>
        <end position="65"/>
    </location>
</feature>
<keyword evidence="1" id="KW-1133">Transmembrane helix</keyword>
<keyword evidence="1" id="KW-0812">Transmembrane</keyword>
<feature type="transmembrane region" description="Helical" evidence="1">
    <location>
        <begin position="21"/>
        <end position="40"/>
    </location>
</feature>
<keyword evidence="1" id="KW-0472">Membrane</keyword>
<protein>
    <submittedName>
        <fullName evidence="2">Uncharacterized protein</fullName>
    </submittedName>
</protein>
<feature type="transmembrane region" description="Helical" evidence="1">
    <location>
        <begin position="180"/>
        <end position="204"/>
    </location>
</feature>
<name>A0A2T1LTC3_9CHRO</name>
<sequence length="274" mass="31083">MNNLKDLPDIRNHLYDEAEKLWWWSIYLNLGAQFSSLIVVLINKAWVLAIAGFLALVAPIVVIWLRESASTFTQQADKCRRLILYADGLGEEISKDDLATIRSWATGIQLKEAPFISPYYASNLPFGTLRLVDIVAESAYFTSHLAGKAVNYLKLICAISVIVLLSILFISISVLNSMSIVIIIARVAILFTTFLLSGDTFLLLKKYTDLKVQANDTFKVCAKLRNESQLSLYQAMQMVEDYHLTLIQSPPIPLKLYLKYREHLNDAYRKSYGY</sequence>
<dbReference type="RefSeq" id="WP_106458564.1">
    <property type="nucleotide sequence ID" value="NZ_PXOH01000028.1"/>
</dbReference>
<dbReference type="AlphaFoldDB" id="A0A2T1LTC3"/>
<reference evidence="2 3" key="1">
    <citation type="submission" date="2018-03" db="EMBL/GenBank/DDBJ databases">
        <title>The ancient ancestry and fast evolution of plastids.</title>
        <authorList>
            <person name="Moore K.R."/>
            <person name="Magnabosco C."/>
            <person name="Momper L."/>
            <person name="Gold D.A."/>
            <person name="Bosak T."/>
            <person name="Fournier G.P."/>
        </authorList>
    </citation>
    <scope>NUCLEOTIDE SEQUENCE [LARGE SCALE GENOMIC DNA]</scope>
    <source>
        <strain evidence="2 3">CCALA 016</strain>
    </source>
</reference>
<keyword evidence="3" id="KW-1185">Reference proteome</keyword>
<accession>A0A2T1LTC3</accession>
<proteinExistence type="predicted"/>
<dbReference type="Proteomes" id="UP000239001">
    <property type="component" value="Unassembled WGS sequence"/>
</dbReference>
<evidence type="ECO:0000313" key="2">
    <source>
        <dbReference type="EMBL" id="PSF33878.1"/>
    </source>
</evidence>
<evidence type="ECO:0000313" key="3">
    <source>
        <dbReference type="Proteomes" id="UP000239001"/>
    </source>
</evidence>
<gene>
    <name evidence="2" type="ORF">C7H19_19335</name>
</gene>
<feature type="transmembrane region" description="Helical" evidence="1">
    <location>
        <begin position="152"/>
        <end position="174"/>
    </location>
</feature>
<reference evidence="2 3" key="2">
    <citation type="submission" date="2018-03" db="EMBL/GenBank/DDBJ databases">
        <authorList>
            <person name="Keele B.F."/>
        </authorList>
    </citation>
    <scope>NUCLEOTIDE SEQUENCE [LARGE SCALE GENOMIC DNA]</scope>
    <source>
        <strain evidence="2 3">CCALA 016</strain>
    </source>
</reference>
<dbReference type="EMBL" id="PXOH01000028">
    <property type="protein sequence ID" value="PSF33878.1"/>
    <property type="molecule type" value="Genomic_DNA"/>
</dbReference>
<organism evidence="2 3">
    <name type="scientific">Aphanothece hegewaldii CCALA 016</name>
    <dbReference type="NCBI Taxonomy" id="2107694"/>
    <lineage>
        <taxon>Bacteria</taxon>
        <taxon>Bacillati</taxon>
        <taxon>Cyanobacteriota</taxon>
        <taxon>Cyanophyceae</taxon>
        <taxon>Oscillatoriophycideae</taxon>
        <taxon>Chroococcales</taxon>
        <taxon>Aphanothecaceae</taxon>
        <taxon>Aphanothece</taxon>
    </lineage>
</organism>
<evidence type="ECO:0000256" key="1">
    <source>
        <dbReference type="SAM" id="Phobius"/>
    </source>
</evidence>